<dbReference type="Proteomes" id="UP000034954">
    <property type="component" value="Unassembled WGS sequence"/>
</dbReference>
<accession>A0A0M2UZ94</accession>
<dbReference type="EMBL" id="LAQJ01000016">
    <property type="protein sequence ID" value="KKO21127.1"/>
    <property type="molecule type" value="Genomic_DNA"/>
</dbReference>
<proteinExistence type="predicted"/>
<name>A0A0M2UZ94_9BACT</name>
<evidence type="ECO:0000313" key="1">
    <source>
        <dbReference type="EMBL" id="KKO21127.1"/>
    </source>
</evidence>
<gene>
    <name evidence="1" type="ORF">BROFUL_00128</name>
</gene>
<protein>
    <submittedName>
        <fullName evidence="1">Uncharacterized protein</fullName>
    </submittedName>
</protein>
<keyword evidence="2" id="KW-1185">Reference proteome</keyword>
<organism evidence="1 2">
    <name type="scientific">Candidatus Brocadia fulgida</name>
    <dbReference type="NCBI Taxonomy" id="380242"/>
    <lineage>
        <taxon>Bacteria</taxon>
        <taxon>Pseudomonadati</taxon>
        <taxon>Planctomycetota</taxon>
        <taxon>Candidatus Brocadiia</taxon>
        <taxon>Candidatus Brocadiales</taxon>
        <taxon>Candidatus Brocadiaceae</taxon>
        <taxon>Candidatus Brocadia</taxon>
    </lineage>
</organism>
<comment type="caution">
    <text evidence="1">The sequence shown here is derived from an EMBL/GenBank/DDBJ whole genome shotgun (WGS) entry which is preliminary data.</text>
</comment>
<sequence>MPDKAGDSSCLVRKREKKKLDIILERGFFVRRL</sequence>
<reference evidence="1 2" key="1">
    <citation type="journal article" date="2013" name="BMC Microbiol.">
        <title>Identification of the type II cytochrome c maturation pathway in anammox bacteria by comparative genomics.</title>
        <authorList>
            <person name="Ferousi C."/>
            <person name="Speth D.R."/>
            <person name="Reimann J."/>
            <person name="Op den Camp H.J."/>
            <person name="Allen J.W."/>
            <person name="Keltjens J.T."/>
            <person name="Jetten M.S."/>
        </authorList>
    </citation>
    <scope>NUCLEOTIDE SEQUENCE [LARGE SCALE GENOMIC DNA]</scope>
    <source>
        <strain evidence="1">RU1</strain>
    </source>
</reference>
<evidence type="ECO:0000313" key="2">
    <source>
        <dbReference type="Proteomes" id="UP000034954"/>
    </source>
</evidence>
<dbReference type="AlphaFoldDB" id="A0A0M2UZ94"/>